<feature type="domain" description="HTH tetR-type" evidence="4">
    <location>
        <begin position="11"/>
        <end position="71"/>
    </location>
</feature>
<comment type="caution">
    <text evidence="5">The sequence shown here is derived from an EMBL/GenBank/DDBJ whole genome shotgun (WGS) entry which is preliminary data.</text>
</comment>
<name>W4QC48_9BACI</name>
<evidence type="ECO:0000256" key="2">
    <source>
        <dbReference type="ARBA" id="ARBA00023125"/>
    </source>
</evidence>
<sequence length="230" mass="27221">MATSRKDIQKERMWRYFVDATVELIEQEGIEKVTIRKIADKAGYTSSTVYNYFKELSHLIFFASMRFTKEYIEELPFYMDKGNHTLEKWLYSWKCFCKHSFENPSIYSIIFIDDLGVVPEELLDSYYKLYRNDLVGLPEPIQEIIVQHSFSKRSALFIKQAVDEGFMEEAEVEPISNITYFVWAGMMTSYLNNRMRATKEEVIEQTMKLITDTVLKAVKPEKRQEVQFLV</sequence>
<feature type="DNA-binding region" description="H-T-H motif" evidence="3">
    <location>
        <begin position="34"/>
        <end position="53"/>
    </location>
</feature>
<evidence type="ECO:0000259" key="4">
    <source>
        <dbReference type="PROSITE" id="PS50977"/>
    </source>
</evidence>
<keyword evidence="2 3" id="KW-0238">DNA-binding</keyword>
<dbReference type="Pfam" id="PF00440">
    <property type="entry name" value="TetR_N"/>
    <property type="match status" value="1"/>
</dbReference>
<protein>
    <submittedName>
        <fullName evidence="5">Transcriptional regulator</fullName>
    </submittedName>
</protein>
<dbReference type="PANTHER" id="PTHR43479">
    <property type="entry name" value="ACREF/ENVCD OPERON REPRESSOR-RELATED"/>
    <property type="match status" value="1"/>
</dbReference>
<organism evidence="5 6">
    <name type="scientific">Halalkalibacter hemicellulosilyticusJCM 9152</name>
    <dbReference type="NCBI Taxonomy" id="1236971"/>
    <lineage>
        <taxon>Bacteria</taxon>
        <taxon>Bacillati</taxon>
        <taxon>Bacillota</taxon>
        <taxon>Bacilli</taxon>
        <taxon>Bacillales</taxon>
        <taxon>Bacillaceae</taxon>
        <taxon>Halalkalibacter</taxon>
    </lineage>
</organism>
<evidence type="ECO:0000313" key="6">
    <source>
        <dbReference type="Proteomes" id="UP000018895"/>
    </source>
</evidence>
<dbReference type="STRING" id="1236971.JCM9152_1005"/>
<proteinExistence type="predicted"/>
<evidence type="ECO:0000313" key="5">
    <source>
        <dbReference type="EMBL" id="GAE29636.1"/>
    </source>
</evidence>
<evidence type="ECO:0000256" key="1">
    <source>
        <dbReference type="ARBA" id="ARBA00022491"/>
    </source>
</evidence>
<dbReference type="PROSITE" id="PS50977">
    <property type="entry name" value="HTH_TETR_2"/>
    <property type="match status" value="1"/>
</dbReference>
<gene>
    <name evidence="5" type="ORF">JCM9152_1005</name>
</gene>
<dbReference type="SUPFAM" id="SSF46689">
    <property type="entry name" value="Homeodomain-like"/>
    <property type="match status" value="1"/>
</dbReference>
<dbReference type="Proteomes" id="UP000018895">
    <property type="component" value="Unassembled WGS sequence"/>
</dbReference>
<dbReference type="InterPro" id="IPR050624">
    <property type="entry name" value="HTH-type_Tx_Regulator"/>
</dbReference>
<keyword evidence="1" id="KW-0678">Repressor</keyword>
<dbReference type="InterPro" id="IPR009057">
    <property type="entry name" value="Homeodomain-like_sf"/>
</dbReference>
<evidence type="ECO:0000256" key="3">
    <source>
        <dbReference type="PROSITE-ProRule" id="PRU00335"/>
    </source>
</evidence>
<dbReference type="OrthoDB" id="5366068at2"/>
<dbReference type="RefSeq" id="WP_035341505.1">
    <property type="nucleotide sequence ID" value="NZ_BAUU01000006.1"/>
</dbReference>
<dbReference type="EMBL" id="BAUU01000006">
    <property type="protein sequence ID" value="GAE29636.1"/>
    <property type="molecule type" value="Genomic_DNA"/>
</dbReference>
<reference evidence="5" key="1">
    <citation type="journal article" date="2014" name="Genome Announc.">
        <title>Draft Genome Sequences of Three Alkaliphilic Bacillus Strains, Bacillus wakoensis JCM 9140T, Bacillus akibai JCM 9157T, and Bacillus hemicellulosilyticus JCM 9152T.</title>
        <authorList>
            <person name="Yuki M."/>
            <person name="Oshima K."/>
            <person name="Suda W."/>
            <person name="Oshida Y."/>
            <person name="Kitamura K."/>
            <person name="Iida T."/>
            <person name="Hattori M."/>
            <person name="Ohkuma M."/>
        </authorList>
    </citation>
    <scope>NUCLEOTIDE SEQUENCE [LARGE SCALE GENOMIC DNA]</scope>
    <source>
        <strain evidence="5">JCM 9152</strain>
    </source>
</reference>
<dbReference type="InterPro" id="IPR001647">
    <property type="entry name" value="HTH_TetR"/>
</dbReference>
<dbReference type="Gene3D" id="1.10.357.10">
    <property type="entry name" value="Tetracycline Repressor, domain 2"/>
    <property type="match status" value="1"/>
</dbReference>
<accession>W4QC48</accession>
<keyword evidence="6" id="KW-1185">Reference proteome</keyword>
<dbReference type="AlphaFoldDB" id="W4QC48"/>
<dbReference type="PANTHER" id="PTHR43479:SF11">
    <property type="entry name" value="ACREF_ENVCD OPERON REPRESSOR-RELATED"/>
    <property type="match status" value="1"/>
</dbReference>
<dbReference type="GO" id="GO:0003677">
    <property type="term" value="F:DNA binding"/>
    <property type="evidence" value="ECO:0007669"/>
    <property type="project" value="UniProtKB-UniRule"/>
</dbReference>